<feature type="domain" description="Isochorismatase-like" evidence="2">
    <location>
        <begin position="31"/>
        <end position="202"/>
    </location>
</feature>
<dbReference type="InterPro" id="IPR000868">
    <property type="entry name" value="Isochorismatase-like_dom"/>
</dbReference>
<dbReference type="PRINTS" id="PR01398">
    <property type="entry name" value="ISCHRISMTASE"/>
</dbReference>
<dbReference type="PANTHER" id="PTHR43540">
    <property type="entry name" value="PEROXYUREIDOACRYLATE/UREIDOACRYLATE AMIDOHYDROLASE-RELATED"/>
    <property type="match status" value="1"/>
</dbReference>
<dbReference type="InterPro" id="IPR036380">
    <property type="entry name" value="Isochorismatase-like_sf"/>
</dbReference>
<keyword evidence="1" id="KW-0378">Hydrolase</keyword>
<dbReference type="SUPFAM" id="SSF52499">
    <property type="entry name" value="Isochorismatase-like hydrolases"/>
    <property type="match status" value="1"/>
</dbReference>
<accession>A0A919SQN5</accession>
<gene>
    <name evidence="3" type="primary">phzD1</name>
    <name evidence="3" type="ORF">Aco04nite_51110</name>
</gene>
<evidence type="ECO:0000313" key="4">
    <source>
        <dbReference type="Proteomes" id="UP000680865"/>
    </source>
</evidence>
<evidence type="ECO:0000313" key="3">
    <source>
        <dbReference type="EMBL" id="GIM76565.1"/>
    </source>
</evidence>
<dbReference type="InterPro" id="IPR016291">
    <property type="entry name" value="Isochorismatase"/>
</dbReference>
<dbReference type="PANTHER" id="PTHR43540:SF3">
    <property type="entry name" value="ENTEROBACTIN SYNTHASE COMPONENT B"/>
    <property type="match status" value="1"/>
</dbReference>
<dbReference type="GO" id="GO:0008908">
    <property type="term" value="F:isochorismatase activity"/>
    <property type="evidence" value="ECO:0007669"/>
    <property type="project" value="InterPro"/>
</dbReference>
<dbReference type="InterPro" id="IPR050272">
    <property type="entry name" value="Isochorismatase-like_hydrls"/>
</dbReference>
<dbReference type="Pfam" id="PF00857">
    <property type="entry name" value="Isochorismatase"/>
    <property type="match status" value="1"/>
</dbReference>
<sequence>MTGIPSTTAYPMPDTLPPARVPWRLRPERAVLLLHDMQHYFLRPFSPTSAPGAALMRNCVTLRDRCAARGIPVAYTAQPGDMSDEDRGLLKDFWGVGMTAGPADREVAGELAPAPGDWTFTKWRYSAFHRSDLLDRMRRAGRDQLVVAGVYASTGILATALDAFAHDIQVFLVADAVADFDEAHHRLALDLAAERCARVLTTGDLLVEVTG</sequence>
<dbReference type="RefSeq" id="WP_212999732.1">
    <property type="nucleotide sequence ID" value="NZ_BAAATW010000010.1"/>
</dbReference>
<protein>
    <submittedName>
        <fullName evidence="3">Phenazine biosynthesis protein PhzD</fullName>
    </submittedName>
</protein>
<comment type="caution">
    <text evidence="3">The sequence shown here is derived from an EMBL/GenBank/DDBJ whole genome shotgun (WGS) entry which is preliminary data.</text>
</comment>
<organism evidence="3 4">
    <name type="scientific">Winogradskya consettensis</name>
    <dbReference type="NCBI Taxonomy" id="113560"/>
    <lineage>
        <taxon>Bacteria</taxon>
        <taxon>Bacillati</taxon>
        <taxon>Actinomycetota</taxon>
        <taxon>Actinomycetes</taxon>
        <taxon>Micromonosporales</taxon>
        <taxon>Micromonosporaceae</taxon>
        <taxon>Winogradskya</taxon>
    </lineage>
</organism>
<reference evidence="3" key="1">
    <citation type="submission" date="2021-03" db="EMBL/GenBank/DDBJ databases">
        <title>Whole genome shotgun sequence of Actinoplanes consettensis NBRC 14913.</title>
        <authorList>
            <person name="Komaki H."/>
            <person name="Tamura T."/>
        </authorList>
    </citation>
    <scope>NUCLEOTIDE SEQUENCE</scope>
    <source>
        <strain evidence="3">NBRC 14913</strain>
    </source>
</reference>
<dbReference type="AlphaFoldDB" id="A0A919SQN5"/>
<evidence type="ECO:0000259" key="2">
    <source>
        <dbReference type="Pfam" id="PF00857"/>
    </source>
</evidence>
<dbReference type="Proteomes" id="UP000680865">
    <property type="component" value="Unassembled WGS sequence"/>
</dbReference>
<dbReference type="EMBL" id="BOQP01000027">
    <property type="protein sequence ID" value="GIM76565.1"/>
    <property type="molecule type" value="Genomic_DNA"/>
</dbReference>
<dbReference type="Gene3D" id="3.40.50.850">
    <property type="entry name" value="Isochorismatase-like"/>
    <property type="match status" value="1"/>
</dbReference>
<name>A0A919SQN5_9ACTN</name>
<evidence type="ECO:0000256" key="1">
    <source>
        <dbReference type="ARBA" id="ARBA00022801"/>
    </source>
</evidence>
<proteinExistence type="predicted"/>
<keyword evidence="4" id="KW-1185">Reference proteome</keyword>